<dbReference type="Proteomes" id="UP000030745">
    <property type="component" value="Unassembled WGS sequence"/>
</dbReference>
<evidence type="ECO:0000256" key="2">
    <source>
        <dbReference type="ARBA" id="ARBA00022448"/>
    </source>
</evidence>
<evidence type="ECO:0000256" key="3">
    <source>
        <dbReference type="ARBA" id="ARBA00022692"/>
    </source>
</evidence>
<reference evidence="8 9" key="1">
    <citation type="journal article" date="2013" name="PLoS Genet.">
        <title>Distinctive expansion of potential virulence genes in the genome of the oomycete fish pathogen Saprolegnia parasitica.</title>
        <authorList>
            <person name="Jiang R.H."/>
            <person name="de Bruijn I."/>
            <person name="Haas B.J."/>
            <person name="Belmonte R."/>
            <person name="Lobach L."/>
            <person name="Christie J."/>
            <person name="van den Ackerveken G."/>
            <person name="Bottin A."/>
            <person name="Bulone V."/>
            <person name="Diaz-Moreno S.M."/>
            <person name="Dumas B."/>
            <person name="Fan L."/>
            <person name="Gaulin E."/>
            <person name="Govers F."/>
            <person name="Grenville-Briggs L.J."/>
            <person name="Horner N.R."/>
            <person name="Levin J.Z."/>
            <person name="Mammella M."/>
            <person name="Meijer H.J."/>
            <person name="Morris P."/>
            <person name="Nusbaum C."/>
            <person name="Oome S."/>
            <person name="Phillips A.J."/>
            <person name="van Rooyen D."/>
            <person name="Rzeszutek E."/>
            <person name="Saraiva M."/>
            <person name="Secombes C.J."/>
            <person name="Seidl M.F."/>
            <person name="Snel B."/>
            <person name="Stassen J.H."/>
            <person name="Sykes S."/>
            <person name="Tripathy S."/>
            <person name="van den Berg H."/>
            <person name="Vega-Arreguin J.C."/>
            <person name="Wawra S."/>
            <person name="Young S.K."/>
            <person name="Zeng Q."/>
            <person name="Dieguez-Uribeondo J."/>
            <person name="Russ C."/>
            <person name="Tyler B.M."/>
            <person name="van West P."/>
        </authorList>
    </citation>
    <scope>NUCLEOTIDE SEQUENCE [LARGE SCALE GENOMIC DNA]</scope>
    <source>
        <strain evidence="8 9">CBS 223.65</strain>
    </source>
</reference>
<dbReference type="RefSeq" id="XP_012203910.1">
    <property type="nucleotide sequence ID" value="XM_012348520.1"/>
</dbReference>
<dbReference type="AlphaFoldDB" id="A0A067C8J1"/>
<evidence type="ECO:0000256" key="4">
    <source>
        <dbReference type="ARBA" id="ARBA00022989"/>
    </source>
</evidence>
<evidence type="ECO:0000256" key="1">
    <source>
        <dbReference type="ARBA" id="ARBA00004141"/>
    </source>
</evidence>
<keyword evidence="9" id="KW-1185">Reference proteome</keyword>
<evidence type="ECO:0000256" key="5">
    <source>
        <dbReference type="ARBA" id="ARBA00023136"/>
    </source>
</evidence>
<dbReference type="KEGG" id="spar:SPRG_09428"/>
<dbReference type="InterPro" id="IPR013525">
    <property type="entry name" value="ABC2_TM"/>
</dbReference>
<name>A0A067C8J1_SAPPC</name>
<dbReference type="PANTHER" id="PTHR48041:SF139">
    <property type="entry name" value="PROTEIN SCARLET"/>
    <property type="match status" value="1"/>
</dbReference>
<dbReference type="SUPFAM" id="SSF52540">
    <property type="entry name" value="P-loop containing nucleoside triphosphate hydrolases"/>
    <property type="match status" value="1"/>
</dbReference>
<keyword evidence="3 6" id="KW-0812">Transmembrane</keyword>
<accession>A0A067C8J1</accession>
<dbReference type="Pfam" id="PF01061">
    <property type="entry name" value="ABC2_membrane"/>
    <property type="match status" value="1"/>
</dbReference>
<dbReference type="Gene3D" id="3.40.50.300">
    <property type="entry name" value="P-loop containing nucleotide triphosphate hydrolases"/>
    <property type="match status" value="1"/>
</dbReference>
<dbReference type="GO" id="GO:0016020">
    <property type="term" value="C:membrane"/>
    <property type="evidence" value="ECO:0007669"/>
    <property type="project" value="UniProtKB-SubCell"/>
</dbReference>
<proteinExistence type="predicted"/>
<protein>
    <recommendedName>
        <fullName evidence="7">AAA+ ATPase domain-containing protein</fullName>
    </recommendedName>
</protein>
<evidence type="ECO:0000259" key="7">
    <source>
        <dbReference type="SMART" id="SM00382"/>
    </source>
</evidence>
<dbReference type="InterPro" id="IPR050352">
    <property type="entry name" value="ABCG_transporters"/>
</dbReference>
<feature type="transmembrane region" description="Helical" evidence="6">
    <location>
        <begin position="282"/>
        <end position="303"/>
    </location>
</feature>
<dbReference type="GO" id="GO:0140359">
    <property type="term" value="F:ABC-type transporter activity"/>
    <property type="evidence" value="ECO:0007669"/>
    <property type="project" value="InterPro"/>
</dbReference>
<evidence type="ECO:0000313" key="8">
    <source>
        <dbReference type="EMBL" id="KDO25485.1"/>
    </source>
</evidence>
<keyword evidence="5 6" id="KW-0472">Membrane</keyword>
<comment type="subcellular location">
    <subcellularLocation>
        <location evidence="1">Membrane</location>
        <topology evidence="1">Multi-pass membrane protein</topology>
    </subcellularLocation>
</comment>
<dbReference type="OrthoDB" id="66620at2759"/>
<keyword evidence="4 6" id="KW-1133">Transmembrane helix</keyword>
<feature type="transmembrane region" description="Helical" evidence="6">
    <location>
        <begin position="315"/>
        <end position="332"/>
    </location>
</feature>
<keyword evidence="2" id="KW-0813">Transport</keyword>
<gene>
    <name evidence="8" type="ORF">SPRG_09428</name>
</gene>
<dbReference type="VEuPathDB" id="FungiDB:SPRG_09428"/>
<feature type="domain" description="AAA+ ATPase" evidence="7">
    <location>
        <begin position="2"/>
        <end position="134"/>
    </location>
</feature>
<sequence length="356" mass="39579">MAGEFVALMGPSGAGKSSLLDMGRRRDDIFYATLTVEEHVFFQAELRMGKHFLSFATEILTNPSLLFADEPTSGLDSVMAESVVLQLQKLAREGRTVIATIHQPSSELYPLFDILYSASKLQLADTKFDLDGMLGATNDSATYEATHLGLAGQLRVLCKRNVTRLVRDKIAFGARVGQTIFTSVFASLIFWQLQLSQTSVQSFTGALFFVSTNQMFGAATPEFVAVPTELPLMQREYDSGMYHAWVWYLAKNVSELAFQIVFQLPFVSLLDGRLWRLECDTLFSMYVFIALITSVATALGYMVSCVDKNADVANILGILLLLPCVIFGSLFLNSDDIPVYFKWAEFLMPLKYGFVA</sequence>
<dbReference type="InterPro" id="IPR027417">
    <property type="entry name" value="P-loop_NTPase"/>
</dbReference>
<dbReference type="EMBL" id="KK583232">
    <property type="protein sequence ID" value="KDO25485.1"/>
    <property type="molecule type" value="Genomic_DNA"/>
</dbReference>
<organism evidence="8 9">
    <name type="scientific">Saprolegnia parasitica (strain CBS 223.65)</name>
    <dbReference type="NCBI Taxonomy" id="695850"/>
    <lineage>
        <taxon>Eukaryota</taxon>
        <taxon>Sar</taxon>
        <taxon>Stramenopiles</taxon>
        <taxon>Oomycota</taxon>
        <taxon>Saprolegniomycetes</taxon>
        <taxon>Saprolegniales</taxon>
        <taxon>Saprolegniaceae</taxon>
        <taxon>Saprolegnia</taxon>
    </lineage>
</organism>
<evidence type="ECO:0000256" key="6">
    <source>
        <dbReference type="SAM" id="Phobius"/>
    </source>
</evidence>
<dbReference type="InterPro" id="IPR003593">
    <property type="entry name" value="AAA+_ATPase"/>
</dbReference>
<evidence type="ECO:0000313" key="9">
    <source>
        <dbReference type="Proteomes" id="UP000030745"/>
    </source>
</evidence>
<dbReference type="GeneID" id="24131593"/>
<dbReference type="SMART" id="SM00382">
    <property type="entry name" value="AAA"/>
    <property type="match status" value="1"/>
</dbReference>
<dbReference type="PANTHER" id="PTHR48041">
    <property type="entry name" value="ABC TRANSPORTER G FAMILY MEMBER 28"/>
    <property type="match status" value="1"/>
</dbReference>